<feature type="region of interest" description="Disordered" evidence="1">
    <location>
        <begin position="63"/>
        <end position="88"/>
    </location>
</feature>
<feature type="region of interest" description="Disordered" evidence="1">
    <location>
        <begin position="650"/>
        <end position="678"/>
    </location>
</feature>
<feature type="compositionally biased region" description="Low complexity" evidence="1">
    <location>
        <begin position="556"/>
        <end position="569"/>
    </location>
</feature>
<organism evidence="2 3">
    <name type="scientific">Taxus chinensis</name>
    <name type="common">Chinese yew</name>
    <name type="synonym">Taxus wallichiana var. chinensis</name>
    <dbReference type="NCBI Taxonomy" id="29808"/>
    <lineage>
        <taxon>Eukaryota</taxon>
        <taxon>Viridiplantae</taxon>
        <taxon>Streptophyta</taxon>
        <taxon>Embryophyta</taxon>
        <taxon>Tracheophyta</taxon>
        <taxon>Spermatophyta</taxon>
        <taxon>Pinopsida</taxon>
        <taxon>Pinidae</taxon>
        <taxon>Conifers II</taxon>
        <taxon>Cupressales</taxon>
        <taxon>Taxaceae</taxon>
        <taxon>Taxus</taxon>
    </lineage>
</organism>
<feature type="compositionally biased region" description="Polar residues" evidence="1">
    <location>
        <begin position="168"/>
        <end position="185"/>
    </location>
</feature>
<protein>
    <submittedName>
        <fullName evidence="2">Uncharacterized protein</fullName>
    </submittedName>
</protein>
<feature type="compositionally biased region" description="Basic and acidic residues" evidence="1">
    <location>
        <begin position="76"/>
        <end position="88"/>
    </location>
</feature>
<feature type="compositionally biased region" description="Polar residues" evidence="1">
    <location>
        <begin position="193"/>
        <end position="208"/>
    </location>
</feature>
<keyword evidence="3" id="KW-1185">Reference proteome</keyword>
<feature type="compositionally biased region" description="Polar residues" evidence="1">
    <location>
        <begin position="411"/>
        <end position="422"/>
    </location>
</feature>
<reference evidence="2 3" key="1">
    <citation type="journal article" date="2021" name="Nat. Plants">
        <title>The Taxus genome provides insights into paclitaxel biosynthesis.</title>
        <authorList>
            <person name="Xiong X."/>
            <person name="Gou J."/>
            <person name="Liao Q."/>
            <person name="Li Y."/>
            <person name="Zhou Q."/>
            <person name="Bi G."/>
            <person name="Li C."/>
            <person name="Du R."/>
            <person name="Wang X."/>
            <person name="Sun T."/>
            <person name="Guo L."/>
            <person name="Liang H."/>
            <person name="Lu P."/>
            <person name="Wu Y."/>
            <person name="Zhang Z."/>
            <person name="Ro D.K."/>
            <person name="Shang Y."/>
            <person name="Huang S."/>
            <person name="Yan J."/>
        </authorList>
    </citation>
    <scope>NUCLEOTIDE SEQUENCE [LARGE SCALE GENOMIC DNA]</scope>
    <source>
        <strain evidence="2">Ta-2019</strain>
    </source>
</reference>
<feature type="compositionally biased region" description="Low complexity" evidence="1">
    <location>
        <begin position="222"/>
        <end position="234"/>
    </location>
</feature>
<feature type="region of interest" description="Disordered" evidence="1">
    <location>
        <begin position="453"/>
        <end position="481"/>
    </location>
</feature>
<dbReference type="EMBL" id="JAHRHJ020000007">
    <property type="protein sequence ID" value="KAH9309445.1"/>
    <property type="molecule type" value="Genomic_DNA"/>
</dbReference>
<dbReference type="PANTHER" id="PTHR36380:SF1">
    <property type="entry name" value="OS01G0755100 PROTEIN"/>
    <property type="match status" value="1"/>
</dbReference>
<evidence type="ECO:0000313" key="3">
    <source>
        <dbReference type="Proteomes" id="UP000824469"/>
    </source>
</evidence>
<proteinExistence type="predicted"/>
<dbReference type="Proteomes" id="UP000824469">
    <property type="component" value="Unassembled WGS sequence"/>
</dbReference>
<feature type="non-terminal residue" evidence="2">
    <location>
        <position position="678"/>
    </location>
</feature>
<name>A0AA38FSR5_TAXCH</name>
<accession>A0AA38FSR5</accession>
<feature type="region of interest" description="Disordered" evidence="1">
    <location>
        <begin position="538"/>
        <end position="575"/>
    </location>
</feature>
<feature type="non-terminal residue" evidence="2">
    <location>
        <position position="1"/>
    </location>
</feature>
<evidence type="ECO:0000313" key="2">
    <source>
        <dbReference type="EMBL" id="KAH9309445.1"/>
    </source>
</evidence>
<gene>
    <name evidence="2" type="ORF">KI387_037356</name>
</gene>
<feature type="region of interest" description="Disordered" evidence="1">
    <location>
        <begin position="410"/>
        <end position="437"/>
    </location>
</feature>
<feature type="compositionally biased region" description="Basic and acidic residues" evidence="1">
    <location>
        <begin position="140"/>
        <end position="167"/>
    </location>
</feature>
<sequence length="678" mass="73970">DDIGEDFLSSWKPSAVKNDTTLDFGNEAPQKAKKTSFSLDKFDVDFDFDGGFSKLSTFDVDMSDLDFRSPPSKTQKSKEKIQENSEEKKEGFQFKFDFKGLDGFDLDCPLLKGEEETKSHVKEKASMPSSEVSEGISKSKGKEILGKEENRNSVQEKESMPSSEKSENVSISKSKVISQNVNNNSESHDSGAVPQQSSMAHSKFNLSEFSMEDADSEHGGPSKSSSQSLCTSVSQDLGSKQCRKTTTEKQSITEDSFFGNLLRTGDSNAVKQKTRLTESKYFDKVAVSKSNNKLISQNVDNNSESHDSGTVPKQPTLAHSKLKLSEFSMEQVDFRHDIPPKSLAKSPRTNGFQNVETNLCKQPSADKHGAIAGTCFENLLQTGDMIKVKQTSNPTESKYFDKVAFSKSKNKVTSQNIDNNSESCDDGTVPKQPTVPNSKFKLSELSIEDIDSQHGVSPKSLSQSPCTSGSQDGGIEQHKKITADKQGDIVDTCFGNTSCTSGSQDGGIEQHKQITVEKQGDIEDTCFGNTLKAGHSNTLKQTSNLTEPRYSDKTGSSPSISSYSGSSDKSSSHIVLPSKGTCASKGLEGDQDQSLARTVALHKGMPDYDSASKNSSLGKIERSKCTLDNYSSVRGKLDTVAQKDINDNTKSQVNQCQNQEGFGQYKSTLPRTPFSVMQ</sequence>
<dbReference type="InterPro" id="IPR038777">
    <property type="entry name" value="At4g18490-like"/>
</dbReference>
<dbReference type="AlphaFoldDB" id="A0AA38FSR5"/>
<feature type="compositionally biased region" description="Polar residues" evidence="1">
    <location>
        <begin position="459"/>
        <end position="470"/>
    </location>
</feature>
<comment type="caution">
    <text evidence="2">The sequence shown here is derived from an EMBL/GenBank/DDBJ whole genome shotgun (WGS) entry which is preliminary data.</text>
</comment>
<feature type="region of interest" description="Disordered" evidence="1">
    <location>
        <begin position="116"/>
        <end position="250"/>
    </location>
</feature>
<dbReference type="PANTHER" id="PTHR36380">
    <property type="entry name" value="BNAA03G58330D PROTEIN"/>
    <property type="match status" value="1"/>
</dbReference>
<feature type="compositionally biased region" description="Basic and acidic residues" evidence="1">
    <location>
        <begin position="116"/>
        <end position="125"/>
    </location>
</feature>
<evidence type="ECO:0000256" key="1">
    <source>
        <dbReference type="SAM" id="MobiDB-lite"/>
    </source>
</evidence>